<keyword evidence="3" id="KW-1185">Reference proteome</keyword>
<dbReference type="AlphaFoldDB" id="A0AAP0RQH8"/>
<feature type="transmembrane region" description="Helical" evidence="1">
    <location>
        <begin position="104"/>
        <end position="124"/>
    </location>
</feature>
<proteinExistence type="predicted"/>
<dbReference type="Pfam" id="PF03140">
    <property type="entry name" value="DUF247"/>
    <property type="match status" value="1"/>
</dbReference>
<gene>
    <name evidence="2" type="ORF">L1049_014167</name>
</gene>
<comment type="caution">
    <text evidence="2">The sequence shown here is derived from an EMBL/GenBank/DDBJ whole genome shotgun (WGS) entry which is preliminary data.</text>
</comment>
<sequence>MRNLVAYEASAMSESLVFTRYTQFMNLIIDTADDVKLLRERGIIVNHLKSDEKVAELFNGMSKSIGLTDASDLDETIEKLNKYYNGNWEVRGYKLMKKYVFASWKMLTLVATILLLLLMGLQAFCSVYNCPRSINNQH</sequence>
<keyword evidence="1" id="KW-0812">Transmembrane</keyword>
<dbReference type="InterPro" id="IPR004158">
    <property type="entry name" value="DUF247_pln"/>
</dbReference>
<reference evidence="2 3" key="1">
    <citation type="journal article" date="2024" name="Plant J.">
        <title>Genome sequences and population genomics reveal climatic adaptation and genomic divergence between two closely related sweetgum species.</title>
        <authorList>
            <person name="Xu W.Q."/>
            <person name="Ren C.Q."/>
            <person name="Zhang X.Y."/>
            <person name="Comes H.P."/>
            <person name="Liu X.H."/>
            <person name="Li Y.G."/>
            <person name="Kettle C.J."/>
            <person name="Jalonen R."/>
            <person name="Gaisberger H."/>
            <person name="Ma Y.Z."/>
            <person name="Qiu Y.X."/>
        </authorList>
    </citation>
    <scope>NUCLEOTIDE SEQUENCE [LARGE SCALE GENOMIC DNA]</scope>
    <source>
        <strain evidence="2">Hangzhou</strain>
    </source>
</reference>
<keyword evidence="1" id="KW-0472">Membrane</keyword>
<dbReference type="PANTHER" id="PTHR31170:SF25">
    <property type="entry name" value="BNAA09G04570D PROTEIN"/>
    <property type="match status" value="1"/>
</dbReference>
<evidence type="ECO:0000313" key="2">
    <source>
        <dbReference type="EMBL" id="KAK9280475.1"/>
    </source>
</evidence>
<keyword evidence="1" id="KW-1133">Transmembrane helix</keyword>
<protein>
    <submittedName>
        <fullName evidence="2">Uncharacterized protein</fullName>
    </submittedName>
</protein>
<name>A0AAP0RQH8_LIQFO</name>
<evidence type="ECO:0000256" key="1">
    <source>
        <dbReference type="SAM" id="Phobius"/>
    </source>
</evidence>
<evidence type="ECO:0000313" key="3">
    <source>
        <dbReference type="Proteomes" id="UP001415857"/>
    </source>
</evidence>
<dbReference type="EMBL" id="JBBPBK010000008">
    <property type="protein sequence ID" value="KAK9280475.1"/>
    <property type="molecule type" value="Genomic_DNA"/>
</dbReference>
<accession>A0AAP0RQH8</accession>
<organism evidence="2 3">
    <name type="scientific">Liquidambar formosana</name>
    <name type="common">Formosan gum</name>
    <dbReference type="NCBI Taxonomy" id="63359"/>
    <lineage>
        <taxon>Eukaryota</taxon>
        <taxon>Viridiplantae</taxon>
        <taxon>Streptophyta</taxon>
        <taxon>Embryophyta</taxon>
        <taxon>Tracheophyta</taxon>
        <taxon>Spermatophyta</taxon>
        <taxon>Magnoliopsida</taxon>
        <taxon>eudicotyledons</taxon>
        <taxon>Gunneridae</taxon>
        <taxon>Pentapetalae</taxon>
        <taxon>Saxifragales</taxon>
        <taxon>Altingiaceae</taxon>
        <taxon>Liquidambar</taxon>
    </lineage>
</organism>
<dbReference type="PANTHER" id="PTHR31170">
    <property type="entry name" value="BNAC04G53230D PROTEIN"/>
    <property type="match status" value="1"/>
</dbReference>
<dbReference type="Proteomes" id="UP001415857">
    <property type="component" value="Unassembled WGS sequence"/>
</dbReference>